<evidence type="ECO:0000256" key="5">
    <source>
        <dbReference type="ARBA" id="ARBA00022729"/>
    </source>
</evidence>
<evidence type="ECO:0000256" key="7">
    <source>
        <dbReference type="ARBA" id="ARBA00023180"/>
    </source>
</evidence>
<dbReference type="GO" id="GO:0005886">
    <property type="term" value="C:plasma membrane"/>
    <property type="evidence" value="ECO:0007669"/>
    <property type="project" value="UniProtKB-SubCell"/>
</dbReference>
<evidence type="ECO:0000259" key="11">
    <source>
        <dbReference type="Pfam" id="PF13206"/>
    </source>
</evidence>
<proteinExistence type="predicted"/>
<dbReference type="GO" id="GO:0098552">
    <property type="term" value="C:side of membrane"/>
    <property type="evidence" value="ECO:0007669"/>
    <property type="project" value="UniProtKB-KW"/>
</dbReference>
<dbReference type="AlphaFoldDB" id="A0A1J0R6T7"/>
<keyword evidence="5 10" id="KW-0732">Signal</keyword>
<dbReference type="EMBL" id="KX699580">
    <property type="protein sequence ID" value="APD73536.1"/>
    <property type="molecule type" value="Genomic_DNA"/>
</dbReference>
<comment type="function">
    <text evidence="1">VSG forms a coat on the surface of the parasite. The trypanosome evades the immune response of the host by expressing a series of antigenically distinct VSGs from an estimated 1000 VSG genes.</text>
</comment>
<dbReference type="Pfam" id="PF13206">
    <property type="entry name" value="VSG_B"/>
    <property type="match status" value="1"/>
</dbReference>
<reference evidence="12" key="1">
    <citation type="submission" date="2016-08" db="EMBL/GenBank/DDBJ databases">
        <title>VSG repertoire of Trypanosoma brucei EATRO 1125.</title>
        <authorList>
            <person name="Cross G.A."/>
        </authorList>
    </citation>
    <scope>NUCLEOTIDE SEQUENCE</scope>
    <source>
        <strain evidence="12">EATRO 1125</strain>
    </source>
</reference>
<sequence length="420" mass="45552">MDKNNHLLLRCLVFFTITTAVKAAPGAGEHAYLFVTLCNIIRMPEQLSSDDQNADTAERDFNDILKLNTSLSNSKWRARFAKQNGSEKRPDYTPENGKTDNLLQTCWPDWLKAEDGTSENRQISEVLKNAGLETADESTKSQYHALLQPIAETAAHLMATLRAKITDSAAPTPELIKRKLNKAIYGKEEASATLTAANDMKGKAGTATSMQTLCGVPATDAQAETITQMLLCLCSYDATDNDKPCESTQSGAAPAPSLANAHTLALDLITKCPAAPAQRLTAAQVATQVALLLNNFKSISTNLLIGDYTGTGCTGSEGEGKCVMYKAQTTADQTKFRDLPWRQALQTVFEQLQQMEVDRKQRSALAAQIKQLKDRANNLLPQTYLYKSAPSEAAGSDKKGNNKQPTAGAQSCTEHTNKTA</sequence>
<feature type="signal peptide" evidence="10">
    <location>
        <begin position="1"/>
        <end position="23"/>
    </location>
</feature>
<evidence type="ECO:0000256" key="4">
    <source>
        <dbReference type="ARBA" id="ARBA00022622"/>
    </source>
</evidence>
<feature type="compositionally biased region" description="Polar residues" evidence="9">
    <location>
        <begin position="402"/>
        <end position="414"/>
    </location>
</feature>
<evidence type="ECO:0000256" key="3">
    <source>
        <dbReference type="ARBA" id="ARBA00022475"/>
    </source>
</evidence>
<accession>A0A1J0R6T7</accession>
<organism evidence="12">
    <name type="scientific">Trypanosoma brucei</name>
    <dbReference type="NCBI Taxonomy" id="5691"/>
    <lineage>
        <taxon>Eukaryota</taxon>
        <taxon>Discoba</taxon>
        <taxon>Euglenozoa</taxon>
        <taxon>Kinetoplastea</taxon>
        <taxon>Metakinetoplastina</taxon>
        <taxon>Trypanosomatida</taxon>
        <taxon>Trypanosomatidae</taxon>
        <taxon>Trypanosoma</taxon>
    </lineage>
</organism>
<keyword evidence="6" id="KW-0472">Membrane</keyword>
<dbReference type="InterPro" id="IPR025932">
    <property type="entry name" value="Trypano_VSG_B_N_dom"/>
</dbReference>
<evidence type="ECO:0000256" key="9">
    <source>
        <dbReference type="SAM" id="MobiDB-lite"/>
    </source>
</evidence>
<keyword evidence="8" id="KW-0449">Lipoprotein</keyword>
<keyword evidence="7" id="KW-0325">Glycoprotein</keyword>
<feature type="chain" id="PRO_5013312024" evidence="10">
    <location>
        <begin position="24"/>
        <end position="420"/>
    </location>
</feature>
<evidence type="ECO:0000313" key="12">
    <source>
        <dbReference type="EMBL" id="APD73536.1"/>
    </source>
</evidence>
<feature type="region of interest" description="Disordered" evidence="9">
    <location>
        <begin position="390"/>
        <end position="420"/>
    </location>
</feature>
<dbReference type="VEuPathDB" id="TriTrypDB:Tb11.v5.0125"/>
<feature type="domain" description="Trypanosome variant surface glycoprotein B-type N-terminal" evidence="11">
    <location>
        <begin position="13"/>
        <end position="370"/>
    </location>
</feature>
<evidence type="ECO:0000256" key="1">
    <source>
        <dbReference type="ARBA" id="ARBA00002523"/>
    </source>
</evidence>
<dbReference type="VEuPathDB" id="TriTrypDB:Tb427_000383600"/>
<keyword evidence="4" id="KW-0336">GPI-anchor</keyword>
<keyword evidence="3" id="KW-1003">Cell membrane</keyword>
<evidence type="ECO:0000256" key="10">
    <source>
        <dbReference type="SAM" id="SignalP"/>
    </source>
</evidence>
<evidence type="ECO:0000256" key="6">
    <source>
        <dbReference type="ARBA" id="ARBA00023136"/>
    </source>
</evidence>
<evidence type="ECO:0000256" key="2">
    <source>
        <dbReference type="ARBA" id="ARBA00004609"/>
    </source>
</evidence>
<comment type="subcellular location">
    <subcellularLocation>
        <location evidence="2">Cell membrane</location>
        <topology evidence="2">Lipid-anchor</topology>
        <topology evidence="2">GPI-anchor</topology>
    </subcellularLocation>
</comment>
<name>A0A1J0R6T7_9TRYP</name>
<protein>
    <submittedName>
        <fullName evidence="12">Variant surface glycoprotein 1125.1309</fullName>
    </submittedName>
</protein>
<evidence type="ECO:0000256" key="8">
    <source>
        <dbReference type="ARBA" id="ARBA00023288"/>
    </source>
</evidence>